<gene>
    <name evidence="2" type="ORF">EV421DRAFT_1440638</name>
</gene>
<feature type="region of interest" description="Disordered" evidence="1">
    <location>
        <begin position="40"/>
        <end position="87"/>
    </location>
</feature>
<dbReference type="AlphaFoldDB" id="A0AA39J0T1"/>
<comment type="caution">
    <text evidence="2">The sequence shown here is derived from an EMBL/GenBank/DDBJ whole genome shotgun (WGS) entry which is preliminary data.</text>
</comment>
<accession>A0AA39J0T1</accession>
<evidence type="ECO:0000313" key="2">
    <source>
        <dbReference type="EMBL" id="KAK0433241.1"/>
    </source>
</evidence>
<name>A0AA39J0T1_9AGAR</name>
<evidence type="ECO:0000256" key="1">
    <source>
        <dbReference type="SAM" id="MobiDB-lite"/>
    </source>
</evidence>
<proteinExistence type="predicted"/>
<evidence type="ECO:0000313" key="3">
    <source>
        <dbReference type="Proteomes" id="UP001175226"/>
    </source>
</evidence>
<organism evidence="2 3">
    <name type="scientific">Armillaria borealis</name>
    <dbReference type="NCBI Taxonomy" id="47425"/>
    <lineage>
        <taxon>Eukaryota</taxon>
        <taxon>Fungi</taxon>
        <taxon>Dikarya</taxon>
        <taxon>Basidiomycota</taxon>
        <taxon>Agaricomycotina</taxon>
        <taxon>Agaricomycetes</taxon>
        <taxon>Agaricomycetidae</taxon>
        <taxon>Agaricales</taxon>
        <taxon>Marasmiineae</taxon>
        <taxon>Physalacriaceae</taxon>
        <taxon>Armillaria</taxon>
    </lineage>
</organism>
<dbReference type="Proteomes" id="UP001175226">
    <property type="component" value="Unassembled WGS sequence"/>
</dbReference>
<keyword evidence="3" id="KW-1185">Reference proteome</keyword>
<dbReference type="EMBL" id="JAUEPT010000083">
    <property type="protein sequence ID" value="KAK0433241.1"/>
    <property type="molecule type" value="Genomic_DNA"/>
</dbReference>
<sequence length="159" mass="17249">MVPEISKIATTFPSASLAPPRLPLRMSSYHTTWASVPINLEDQTSPGIQQRRRESEAATSERLLRMPDASGEVEVEGMTGLASSSSTPMGRPVTYYHICCHLVHRDWRDGAGLRRPSSCVGSPSSLRVRGAGLGTCNARVRSVPSTPSYRHSVVFRGGL</sequence>
<protein>
    <submittedName>
        <fullName evidence="2">Uncharacterized protein</fullName>
    </submittedName>
</protein>
<reference evidence="2" key="1">
    <citation type="submission" date="2023-06" db="EMBL/GenBank/DDBJ databases">
        <authorList>
            <consortium name="Lawrence Berkeley National Laboratory"/>
            <person name="Ahrendt S."/>
            <person name="Sahu N."/>
            <person name="Indic B."/>
            <person name="Wong-Bajracharya J."/>
            <person name="Merenyi Z."/>
            <person name="Ke H.-M."/>
            <person name="Monk M."/>
            <person name="Kocsube S."/>
            <person name="Drula E."/>
            <person name="Lipzen A."/>
            <person name="Balint B."/>
            <person name="Henrissat B."/>
            <person name="Andreopoulos B."/>
            <person name="Martin F.M."/>
            <person name="Harder C.B."/>
            <person name="Rigling D."/>
            <person name="Ford K.L."/>
            <person name="Foster G.D."/>
            <person name="Pangilinan J."/>
            <person name="Papanicolaou A."/>
            <person name="Barry K."/>
            <person name="LaButti K."/>
            <person name="Viragh M."/>
            <person name="Koriabine M."/>
            <person name="Yan M."/>
            <person name="Riley R."/>
            <person name="Champramary S."/>
            <person name="Plett K.L."/>
            <person name="Tsai I.J."/>
            <person name="Slot J."/>
            <person name="Sipos G."/>
            <person name="Plett J."/>
            <person name="Nagy L.G."/>
            <person name="Grigoriev I.V."/>
        </authorList>
    </citation>
    <scope>NUCLEOTIDE SEQUENCE</scope>
    <source>
        <strain evidence="2">FPL87.14</strain>
    </source>
</reference>